<feature type="domain" description="TIR" evidence="1">
    <location>
        <begin position="2"/>
        <end position="155"/>
    </location>
</feature>
<dbReference type="Gene3D" id="3.40.50.10140">
    <property type="entry name" value="Toll/interleukin-1 receptor homology (TIR) domain"/>
    <property type="match status" value="1"/>
</dbReference>
<dbReference type="SUPFAM" id="SSF52200">
    <property type="entry name" value="Toll/Interleukin receptor TIR domain"/>
    <property type="match status" value="1"/>
</dbReference>
<evidence type="ECO:0000259" key="1">
    <source>
        <dbReference type="PROSITE" id="PS50104"/>
    </source>
</evidence>
<dbReference type="PROSITE" id="PS50104">
    <property type="entry name" value="TIR"/>
    <property type="match status" value="1"/>
</dbReference>
<dbReference type="RefSeq" id="WP_052114702.1">
    <property type="nucleotide sequence ID" value="NZ_CP067018.1"/>
</dbReference>
<dbReference type="Pfam" id="PF13676">
    <property type="entry name" value="TIR_2"/>
    <property type="match status" value="1"/>
</dbReference>
<name>A0A7T7UZ69_9FLAO</name>
<dbReference type="InterPro" id="IPR000157">
    <property type="entry name" value="TIR_dom"/>
</dbReference>
<keyword evidence="2" id="KW-0675">Receptor</keyword>
<reference evidence="2 3" key="1">
    <citation type="submission" date="2020-12" db="EMBL/GenBank/DDBJ databases">
        <title>FDA dAtabase for Regulatory Grade micrObial Sequences (FDA-ARGOS): Supporting development and validation of Infectious Disease Dx tests.</title>
        <authorList>
            <person name="Kerrigan L."/>
            <person name="Long C."/>
            <person name="Tallon L."/>
            <person name="Sadzewicz L."/>
            <person name="Zhao X."/>
            <person name="Boylan J."/>
            <person name="Ott S."/>
            <person name="Bowen H."/>
            <person name="Vavikolanu K."/>
            <person name="Mehta A."/>
            <person name="Aluvathingal J."/>
            <person name="Nadendla S."/>
            <person name="Yan Y."/>
            <person name="Sichtig H."/>
        </authorList>
    </citation>
    <scope>NUCLEOTIDE SEQUENCE [LARGE SCALE GENOMIC DNA]</scope>
    <source>
        <strain evidence="2 3">FDAARGOS_1031</strain>
    </source>
</reference>
<sequence>MGQDQIFISHATSPQDNEFSIWLASRLEMLGYKVWLDKEVLLGGERFWAVIQKAINSSAKILFIYSKNVITSEGILRSGIEDEIEYSKSIACENKLKDFIIPLQIDDSKYNLAIGIPNINQISFSENWADGLKQLKKKLEKDNVPQVFDSTQSVMSEWYENEYVSNCKIVEKKELYYTSWWSVKNIPNEFYMYQFANRDQAIEVKKNNSNLSISQIANVLSCFDDNLDLKVVKDADEFEIYPEKKFKFTSDEILFGFESNTFPQHREVENHFKRLLTIIIHNIFRTKGLRRYEMSNKRFAYYLPIYDKIQKIKFTYPYSSNSIKPKSKTILGKYEDIGNWHYAVSVQPMIFPFVGFSIKSHLLFSSDGFEIIPDDKKQHSYRRKKGKRFFNEEWRDMYLAFIARLVDNEGSIKISVNNNEKIFEMKNWPEIFWSEVGYNDPKSLMDIDKVENYREEINDENQEVTEEND</sequence>
<evidence type="ECO:0000313" key="2">
    <source>
        <dbReference type="EMBL" id="QQN58881.1"/>
    </source>
</evidence>
<evidence type="ECO:0000313" key="3">
    <source>
        <dbReference type="Proteomes" id="UP000595426"/>
    </source>
</evidence>
<keyword evidence="3" id="KW-1185">Reference proteome</keyword>
<proteinExistence type="predicted"/>
<dbReference type="EMBL" id="CP067018">
    <property type="protein sequence ID" value="QQN58881.1"/>
    <property type="molecule type" value="Genomic_DNA"/>
</dbReference>
<gene>
    <name evidence="2" type="ORF">I6H88_21085</name>
</gene>
<dbReference type="GO" id="GO:0007165">
    <property type="term" value="P:signal transduction"/>
    <property type="evidence" value="ECO:0007669"/>
    <property type="project" value="InterPro"/>
</dbReference>
<dbReference type="InterPro" id="IPR035897">
    <property type="entry name" value="Toll_tir_struct_dom_sf"/>
</dbReference>
<protein>
    <submittedName>
        <fullName evidence="2">Toll/interleukin-1 receptor domain-containing protein</fullName>
    </submittedName>
</protein>
<organism evidence="2 3">
    <name type="scientific">Elizabethkingia bruuniana</name>
    <dbReference type="NCBI Taxonomy" id="1756149"/>
    <lineage>
        <taxon>Bacteria</taxon>
        <taxon>Pseudomonadati</taxon>
        <taxon>Bacteroidota</taxon>
        <taxon>Flavobacteriia</taxon>
        <taxon>Flavobacteriales</taxon>
        <taxon>Weeksellaceae</taxon>
        <taxon>Elizabethkingia</taxon>
    </lineage>
</organism>
<accession>A0A7T7UZ69</accession>
<dbReference type="AlphaFoldDB" id="A0A7T7UZ69"/>
<dbReference type="Proteomes" id="UP000595426">
    <property type="component" value="Chromosome"/>
</dbReference>